<dbReference type="Pfam" id="PF00583">
    <property type="entry name" value="Acetyltransf_1"/>
    <property type="match status" value="1"/>
</dbReference>
<dbReference type="InterPro" id="IPR000182">
    <property type="entry name" value="GNAT_dom"/>
</dbReference>
<accession>A0A2T6G007</accession>
<evidence type="ECO:0000313" key="3">
    <source>
        <dbReference type="Proteomes" id="UP000244184"/>
    </source>
</evidence>
<evidence type="ECO:0000313" key="2">
    <source>
        <dbReference type="EMBL" id="PUA37484.1"/>
    </source>
</evidence>
<reference evidence="2 3" key="1">
    <citation type="submission" date="2018-03" db="EMBL/GenBank/DDBJ databases">
        <title>Genome sequence of Paenibacillus elgii strain AC13 an antimicrobial compound producing bacteria.</title>
        <authorList>
            <person name="Kurokawa A.S."/>
            <person name="Araujo J.F."/>
            <person name="Costa R.A."/>
            <person name="Ortega D.B."/>
            <person name="Pires A.S."/>
            <person name="Pappas G.J.Jr."/>
            <person name="Franco O.L."/>
            <person name="Barreto C."/>
            <person name="Magalhaes B.S."/>
            <person name="Kruger R.H."/>
        </authorList>
    </citation>
    <scope>NUCLEOTIDE SEQUENCE [LARGE SCALE GENOMIC DNA]</scope>
    <source>
        <strain evidence="2 3">AC13</strain>
    </source>
</reference>
<dbReference type="SUPFAM" id="SSF55729">
    <property type="entry name" value="Acyl-CoA N-acyltransferases (Nat)"/>
    <property type="match status" value="1"/>
</dbReference>
<proteinExistence type="predicted"/>
<organism evidence="2 3">
    <name type="scientific">Paenibacillus elgii</name>
    <dbReference type="NCBI Taxonomy" id="189691"/>
    <lineage>
        <taxon>Bacteria</taxon>
        <taxon>Bacillati</taxon>
        <taxon>Bacillota</taxon>
        <taxon>Bacilli</taxon>
        <taxon>Bacillales</taxon>
        <taxon>Paenibacillaceae</taxon>
        <taxon>Paenibacillus</taxon>
    </lineage>
</organism>
<dbReference type="InterPro" id="IPR016181">
    <property type="entry name" value="Acyl_CoA_acyltransferase"/>
</dbReference>
<sequence length="143" mass="16690">MEEKNMNYQLERVDSESDEYGFVRNQLIAYNLKNVDASYDFINFIVKNESQEIIGGLLSRRFGEGIFIEMLWVDEGSRKLGLGSRLLQEIEQAGRQQDVKLIYLDTFSFQAPDFYKKHGFEVFGTLEDFPVQGCTKYFLKKTL</sequence>
<dbReference type="EMBL" id="PYHP01000050">
    <property type="protein sequence ID" value="PUA37484.1"/>
    <property type="molecule type" value="Genomic_DNA"/>
</dbReference>
<dbReference type="PROSITE" id="PS51186">
    <property type="entry name" value="GNAT"/>
    <property type="match status" value="1"/>
</dbReference>
<feature type="domain" description="N-acetyltransferase" evidence="1">
    <location>
        <begin position="1"/>
        <end position="143"/>
    </location>
</feature>
<dbReference type="AlphaFoldDB" id="A0A2T6G007"/>
<comment type="caution">
    <text evidence="2">The sequence shown here is derived from an EMBL/GenBank/DDBJ whole genome shotgun (WGS) entry which is preliminary data.</text>
</comment>
<evidence type="ECO:0000259" key="1">
    <source>
        <dbReference type="PROSITE" id="PS51186"/>
    </source>
</evidence>
<dbReference type="CDD" id="cd04301">
    <property type="entry name" value="NAT_SF"/>
    <property type="match status" value="1"/>
</dbReference>
<dbReference type="Gene3D" id="3.40.630.30">
    <property type="match status" value="1"/>
</dbReference>
<protein>
    <recommendedName>
        <fullName evidence="1">N-acetyltransferase domain-containing protein</fullName>
    </recommendedName>
</protein>
<gene>
    <name evidence="2" type="ORF">C8Z91_19250</name>
</gene>
<dbReference type="Proteomes" id="UP000244184">
    <property type="component" value="Unassembled WGS sequence"/>
</dbReference>
<dbReference type="GO" id="GO:0016747">
    <property type="term" value="F:acyltransferase activity, transferring groups other than amino-acyl groups"/>
    <property type="evidence" value="ECO:0007669"/>
    <property type="project" value="InterPro"/>
</dbReference>
<name>A0A2T6G007_9BACL</name>